<feature type="domain" description="Vps53 N-terminal" evidence="2">
    <location>
        <begin position="255"/>
        <end position="307"/>
    </location>
</feature>
<dbReference type="Proteomes" id="UP001176961">
    <property type="component" value="Unassembled WGS sequence"/>
</dbReference>
<feature type="chain" id="PRO_5041277049" description="Vps53 N-terminal domain-containing protein" evidence="1">
    <location>
        <begin position="19"/>
        <end position="351"/>
    </location>
</feature>
<reference evidence="3" key="1">
    <citation type="submission" date="2023-07" db="EMBL/GenBank/DDBJ databases">
        <authorList>
            <consortium name="CYATHOMIX"/>
        </authorList>
    </citation>
    <scope>NUCLEOTIDE SEQUENCE</scope>
    <source>
        <strain evidence="3">N/A</strain>
    </source>
</reference>
<dbReference type="EMBL" id="CATQJL010000223">
    <property type="protein sequence ID" value="CAJ0599925.1"/>
    <property type="molecule type" value="Genomic_DNA"/>
</dbReference>
<dbReference type="InterPro" id="IPR007234">
    <property type="entry name" value="Vps53_N"/>
</dbReference>
<evidence type="ECO:0000256" key="1">
    <source>
        <dbReference type="SAM" id="SignalP"/>
    </source>
</evidence>
<proteinExistence type="predicted"/>
<dbReference type="Pfam" id="PF04100">
    <property type="entry name" value="Vps53_N"/>
    <property type="match status" value="1"/>
</dbReference>
<feature type="signal peptide" evidence="1">
    <location>
        <begin position="1"/>
        <end position="18"/>
    </location>
</feature>
<keyword evidence="1" id="KW-0732">Signal</keyword>
<name>A0AA36GXF9_CYLNA</name>
<evidence type="ECO:0000313" key="4">
    <source>
        <dbReference type="Proteomes" id="UP001176961"/>
    </source>
</evidence>
<accession>A0AA36GXF9</accession>
<organism evidence="3 4">
    <name type="scientific">Cylicocyclus nassatus</name>
    <name type="common">Nematode worm</name>
    <dbReference type="NCBI Taxonomy" id="53992"/>
    <lineage>
        <taxon>Eukaryota</taxon>
        <taxon>Metazoa</taxon>
        <taxon>Ecdysozoa</taxon>
        <taxon>Nematoda</taxon>
        <taxon>Chromadorea</taxon>
        <taxon>Rhabditida</taxon>
        <taxon>Rhabditina</taxon>
        <taxon>Rhabditomorpha</taxon>
        <taxon>Strongyloidea</taxon>
        <taxon>Strongylidae</taxon>
        <taxon>Cylicocyclus</taxon>
    </lineage>
</organism>
<gene>
    <name evidence="3" type="ORF">CYNAS_LOCUS11908</name>
</gene>
<sequence length="351" mass="40015">MLLRPSFIIFAISVVAYSKHYNAGRCNDSEDALNLLNLALEEIFNATLPVLRVHKNVTFSCELAKAVRNGLGKDSDPDVFVIPDIRVYRKRPEIQLVAVEVSSYAIYGFMQKATFAVAYSKQYKAGRCNDTEYALNAFNLVLEEFFNATLPALRVHKNLTFSCELAIAIRNGLDTLENSTGDVFAIPFIRMSKVRPYRPRPEIELIAVAVSSYVIKGFTQMMIPSWYESILQWFGWDSDSNYVFGCYFANFTAPEEQLAEYAVLYAEYEEGAWLDKIEERYKWYVRKLTDFERTGLFKILPPDWDMGSTDDEGILQYHQISKDTGATVTGKLGVKRNSRSVAAPKVKFDFI</sequence>
<comment type="caution">
    <text evidence="3">The sequence shown here is derived from an EMBL/GenBank/DDBJ whole genome shotgun (WGS) entry which is preliminary data.</text>
</comment>
<protein>
    <recommendedName>
        <fullName evidence="2">Vps53 N-terminal domain-containing protein</fullName>
    </recommendedName>
</protein>
<keyword evidence="4" id="KW-1185">Reference proteome</keyword>
<dbReference type="AlphaFoldDB" id="A0AA36GXF9"/>
<evidence type="ECO:0000313" key="3">
    <source>
        <dbReference type="EMBL" id="CAJ0599925.1"/>
    </source>
</evidence>
<evidence type="ECO:0000259" key="2">
    <source>
        <dbReference type="Pfam" id="PF04100"/>
    </source>
</evidence>